<feature type="signal peptide" evidence="2">
    <location>
        <begin position="1"/>
        <end position="24"/>
    </location>
</feature>
<dbReference type="InterPro" id="IPR010895">
    <property type="entry name" value="CHRD"/>
</dbReference>
<dbReference type="Proteomes" id="UP000242682">
    <property type="component" value="Unassembled WGS sequence"/>
</dbReference>
<comment type="caution">
    <text evidence="4">The sequence shown here is derived from an EMBL/GenBank/DDBJ whole genome shotgun (WGS) entry which is preliminary data.</text>
</comment>
<keyword evidence="1" id="KW-0472">Membrane</keyword>
<dbReference type="AlphaFoldDB" id="A0A2P8GGC3"/>
<gene>
    <name evidence="4" type="ORF">B0H99_11085</name>
</gene>
<keyword evidence="5" id="KW-1185">Reference proteome</keyword>
<evidence type="ECO:0000256" key="2">
    <source>
        <dbReference type="SAM" id="SignalP"/>
    </source>
</evidence>
<feature type="transmembrane region" description="Helical" evidence="1">
    <location>
        <begin position="171"/>
        <end position="189"/>
    </location>
</feature>
<evidence type="ECO:0000259" key="3">
    <source>
        <dbReference type="PROSITE" id="PS50933"/>
    </source>
</evidence>
<sequence length="196" mass="20988">MKKYMALPVATVLAVAGFAGTVFGAHEGQKFMAELTPDQEPIEVESNATGDAHIHFNEDGTSLEFTVNAEDLENTMAGHFHSGAPGENGPVVVPLFENDEPTDYNGEVATGTVTEEDLTGEMSWDEFTKAMVEGNIYVNLHTEQYPDGEIRGQVMMADGDEMPTTASNGPLYTMLGMLAALTGGLLLIGRNNKKTA</sequence>
<keyword evidence="1" id="KW-0812">Transmembrane</keyword>
<evidence type="ECO:0000313" key="4">
    <source>
        <dbReference type="EMBL" id="PSL32975.1"/>
    </source>
</evidence>
<name>A0A2P8GGC3_9BACL</name>
<accession>A0A2P8GGC3</accession>
<dbReference type="OrthoDB" id="571052at2"/>
<dbReference type="RefSeq" id="WP_106534157.1">
    <property type="nucleotide sequence ID" value="NZ_PYAT01000010.1"/>
</dbReference>
<protein>
    <submittedName>
        <fullName evidence="4">CHRD domain-containing protein</fullName>
    </submittedName>
</protein>
<dbReference type="Pfam" id="PF07452">
    <property type="entry name" value="CHRD"/>
    <property type="match status" value="1"/>
</dbReference>
<dbReference type="PROSITE" id="PS50933">
    <property type="entry name" value="CHRD"/>
    <property type="match status" value="1"/>
</dbReference>
<proteinExistence type="predicted"/>
<feature type="domain" description="CHRD" evidence="3">
    <location>
        <begin position="27"/>
        <end position="159"/>
    </location>
</feature>
<feature type="chain" id="PRO_5015143864" evidence="2">
    <location>
        <begin position="25"/>
        <end position="196"/>
    </location>
</feature>
<evidence type="ECO:0000256" key="1">
    <source>
        <dbReference type="SAM" id="Phobius"/>
    </source>
</evidence>
<evidence type="ECO:0000313" key="5">
    <source>
        <dbReference type="Proteomes" id="UP000242682"/>
    </source>
</evidence>
<keyword evidence="1" id="KW-1133">Transmembrane helix</keyword>
<dbReference type="SMART" id="SM00754">
    <property type="entry name" value="CHRD"/>
    <property type="match status" value="1"/>
</dbReference>
<dbReference type="EMBL" id="PYAT01000010">
    <property type="protein sequence ID" value="PSL32975.1"/>
    <property type="molecule type" value="Genomic_DNA"/>
</dbReference>
<keyword evidence="2" id="KW-0732">Signal</keyword>
<reference evidence="4 5" key="1">
    <citation type="submission" date="2018-03" db="EMBL/GenBank/DDBJ databases">
        <title>Genomic Encyclopedia of Type Strains, Phase III (KMG-III): the genomes of soil and plant-associated and newly described type strains.</title>
        <authorList>
            <person name="Whitman W."/>
        </authorList>
    </citation>
    <scope>NUCLEOTIDE SEQUENCE [LARGE SCALE GENOMIC DNA]</scope>
    <source>
        <strain evidence="4 5">CGMCC 1.12259</strain>
    </source>
</reference>
<organism evidence="4 5">
    <name type="scientific">Planomicrobium soli</name>
    <dbReference type="NCBI Taxonomy" id="1176648"/>
    <lineage>
        <taxon>Bacteria</taxon>
        <taxon>Bacillati</taxon>
        <taxon>Bacillota</taxon>
        <taxon>Bacilli</taxon>
        <taxon>Bacillales</taxon>
        <taxon>Caryophanaceae</taxon>
        <taxon>Planomicrobium</taxon>
    </lineage>
</organism>